<dbReference type="GO" id="GO:0005506">
    <property type="term" value="F:iron ion binding"/>
    <property type="evidence" value="ECO:0007669"/>
    <property type="project" value="InterPro"/>
</dbReference>
<dbReference type="InterPro" id="IPR002974">
    <property type="entry name" value="Cyt_P450_E_CYP52_ascomycetes"/>
</dbReference>
<dbReference type="SUPFAM" id="SSF48264">
    <property type="entry name" value="Cytochrome P450"/>
    <property type="match status" value="1"/>
</dbReference>
<evidence type="ECO:0000256" key="12">
    <source>
        <dbReference type="PIRSR" id="PIRSR602402-1"/>
    </source>
</evidence>
<evidence type="ECO:0000256" key="3">
    <source>
        <dbReference type="ARBA" id="ARBA00010617"/>
    </source>
</evidence>
<dbReference type="CDD" id="cd11063">
    <property type="entry name" value="CYP52"/>
    <property type="match status" value="1"/>
</dbReference>
<evidence type="ECO:0000256" key="6">
    <source>
        <dbReference type="ARBA" id="ARBA00022723"/>
    </source>
</evidence>
<dbReference type="PRINTS" id="PR00385">
    <property type="entry name" value="P450"/>
</dbReference>
<dbReference type="InterPro" id="IPR036396">
    <property type="entry name" value="Cyt_P450_sf"/>
</dbReference>
<evidence type="ECO:0000256" key="5">
    <source>
        <dbReference type="ARBA" id="ARBA00022692"/>
    </source>
</evidence>
<evidence type="ECO:0000256" key="2">
    <source>
        <dbReference type="ARBA" id="ARBA00004370"/>
    </source>
</evidence>
<keyword evidence="7 14" id="KW-1133">Transmembrane helix</keyword>
<reference evidence="15" key="1">
    <citation type="submission" date="2014-09" db="EMBL/GenBank/DDBJ databases">
        <title>The utilization of different n-alkanes by Wickerhamiella domercqiae var. sophorolipid CGMCC 1576 and the inducible expression of cytochrome P450 by n-alkanes.</title>
        <authorList>
            <person name="Li W."/>
            <person name="Song X."/>
        </authorList>
    </citation>
    <scope>NUCLEOTIDE SEQUENCE</scope>
</reference>
<evidence type="ECO:0000313" key="15">
    <source>
        <dbReference type="EMBL" id="AIY55346.1"/>
    </source>
</evidence>
<sequence>MNINFSDVLVLGGISVSFLLAYQAIYFYFIYSPRAKKLGCALPPVFFSFPLGIPEVIRLVNAWFNDDLLEYFTFKFEEFQRKTGFQSVAGQLWIGTIEPENIKTMLATSFKDYSLGFRYEAMYGLLGNGIFTLSGEGWKHSRALLRPQFSREQVSHLESMRTHINMLINNHFKGGKVVDAQVLFHNLTIDTATEFLFGESTNTLDPALAQHGFPGPKGLVTGEQFAEAFTSALELLSVRVMAGAAWFLVWTPKFWRSCKVCHNFIDYFVFKALATPMEKDQEADRYVFIRELTKETSDPRVIRDQALNILLAGRDTTAALLSFTTYYLGAYPEVYDELREAVIADFGKEDAEPPTFEQLKQCKVLQNVIREVLRLHPNVPLNFREAITDTKFPTGGGPNGDQPVFVPKGQKVFYATYVMQRNEGLWGPDSTTFRPDRWNESREAIASGWDYIPFNGGPRICLGQQFALTEASYTLVRICQEFSRIEVLHPDVITSRNVMKQRMRLTNSSSGGVIAKFIR</sequence>
<keyword evidence="11 14" id="KW-0472">Membrane</keyword>
<comment type="subcellular location">
    <subcellularLocation>
        <location evidence="2">Membrane</location>
    </subcellularLocation>
</comment>
<dbReference type="PRINTS" id="PR00464">
    <property type="entry name" value="EP450II"/>
</dbReference>
<dbReference type="InterPro" id="IPR047146">
    <property type="entry name" value="Cyt_P450_E_CYP52_fungi"/>
</dbReference>
<evidence type="ECO:0000256" key="9">
    <source>
        <dbReference type="ARBA" id="ARBA00023004"/>
    </source>
</evidence>
<dbReference type="PRINTS" id="PR01239">
    <property type="entry name" value="EP450IICYP52"/>
</dbReference>
<dbReference type="Gene3D" id="1.10.630.10">
    <property type="entry name" value="Cytochrome P450"/>
    <property type="match status" value="1"/>
</dbReference>
<keyword evidence="5 14" id="KW-0812">Transmembrane</keyword>
<dbReference type="InterPro" id="IPR002402">
    <property type="entry name" value="Cyt_P450_E_grp-II"/>
</dbReference>
<keyword evidence="4 12" id="KW-0349">Heme</keyword>
<name>A0A0A7DYB4_WICDO</name>
<keyword evidence="9 12" id="KW-0408">Iron</keyword>
<feature type="binding site" description="axial binding residue" evidence="12">
    <location>
        <position position="461"/>
    </location>
    <ligand>
        <name>heme</name>
        <dbReference type="ChEBI" id="CHEBI:30413"/>
    </ligand>
    <ligandPart>
        <name>Fe</name>
        <dbReference type="ChEBI" id="CHEBI:18248"/>
    </ligandPart>
</feature>
<dbReference type="AlphaFoldDB" id="A0A0A7DYB4"/>
<dbReference type="PANTHER" id="PTHR24287:SF1">
    <property type="entry name" value="P450, PUTATIVE (EUROFUNG)-RELATED"/>
    <property type="match status" value="1"/>
</dbReference>
<organism evidence="15">
    <name type="scientific">Wickerhamiella domercqiae</name>
    <name type="common">Yeast</name>
    <dbReference type="NCBI Taxonomy" id="45788"/>
    <lineage>
        <taxon>Eukaryota</taxon>
        <taxon>Fungi</taxon>
        <taxon>Dikarya</taxon>
        <taxon>Ascomycota</taxon>
        <taxon>Saccharomycotina</taxon>
        <taxon>Dipodascomycetes</taxon>
        <taxon>Dipodascales</taxon>
        <taxon>Trichomonascaceae</taxon>
        <taxon>Wickerhamiella</taxon>
    </lineage>
</organism>
<dbReference type="PANTHER" id="PTHR24287">
    <property type="entry name" value="P450, PUTATIVE (EUROFUNG)-RELATED"/>
    <property type="match status" value="1"/>
</dbReference>
<evidence type="ECO:0000256" key="7">
    <source>
        <dbReference type="ARBA" id="ARBA00022989"/>
    </source>
</evidence>
<dbReference type="GO" id="GO:0016020">
    <property type="term" value="C:membrane"/>
    <property type="evidence" value="ECO:0007669"/>
    <property type="project" value="UniProtKB-SubCell"/>
</dbReference>
<evidence type="ECO:0000256" key="11">
    <source>
        <dbReference type="ARBA" id="ARBA00023136"/>
    </source>
</evidence>
<evidence type="ECO:0000256" key="4">
    <source>
        <dbReference type="ARBA" id="ARBA00022617"/>
    </source>
</evidence>
<comment type="cofactor">
    <cofactor evidence="1 12">
        <name>heme</name>
        <dbReference type="ChEBI" id="CHEBI:30413"/>
    </cofactor>
</comment>
<feature type="transmembrane region" description="Helical" evidence="14">
    <location>
        <begin position="9"/>
        <end position="31"/>
    </location>
</feature>
<dbReference type="EC" id="1.14.14.-" evidence="15"/>
<dbReference type="GO" id="GO:0020037">
    <property type="term" value="F:heme binding"/>
    <property type="evidence" value="ECO:0007669"/>
    <property type="project" value="InterPro"/>
</dbReference>
<dbReference type="InterPro" id="IPR017972">
    <property type="entry name" value="Cyt_P450_CS"/>
</dbReference>
<dbReference type="GO" id="GO:0016712">
    <property type="term" value="F:oxidoreductase activity, acting on paired donors, with incorporation or reduction of molecular oxygen, reduced flavin or flavoprotein as one donor, and incorporation of one atom of oxygen"/>
    <property type="evidence" value="ECO:0007669"/>
    <property type="project" value="InterPro"/>
</dbReference>
<evidence type="ECO:0000256" key="1">
    <source>
        <dbReference type="ARBA" id="ARBA00001971"/>
    </source>
</evidence>
<proteinExistence type="inferred from homology"/>
<protein>
    <submittedName>
        <fullName evidence="15">Cytochrome P450 monooxygenase CYP52-E2</fullName>
        <ecNumber evidence="15">1.14.14.-</ecNumber>
    </submittedName>
</protein>
<keyword evidence="6 12" id="KW-0479">Metal-binding</keyword>
<keyword evidence="10 13" id="KW-0503">Monooxygenase</keyword>
<comment type="similarity">
    <text evidence="3 13">Belongs to the cytochrome P450 family.</text>
</comment>
<dbReference type="InterPro" id="IPR001128">
    <property type="entry name" value="Cyt_P450"/>
</dbReference>
<keyword evidence="8 13" id="KW-0560">Oxidoreductase</keyword>
<dbReference type="EMBL" id="KM492817">
    <property type="protein sequence ID" value="AIY55346.1"/>
    <property type="molecule type" value="Genomic_DNA"/>
</dbReference>
<accession>A0A0A7DYB4</accession>
<evidence type="ECO:0000256" key="10">
    <source>
        <dbReference type="ARBA" id="ARBA00023033"/>
    </source>
</evidence>
<evidence type="ECO:0000256" key="13">
    <source>
        <dbReference type="RuleBase" id="RU000461"/>
    </source>
</evidence>
<dbReference type="Pfam" id="PF00067">
    <property type="entry name" value="p450"/>
    <property type="match status" value="1"/>
</dbReference>
<evidence type="ECO:0000256" key="14">
    <source>
        <dbReference type="SAM" id="Phobius"/>
    </source>
</evidence>
<evidence type="ECO:0000256" key="8">
    <source>
        <dbReference type="ARBA" id="ARBA00023002"/>
    </source>
</evidence>
<dbReference type="SMR" id="A0A0A7DYB4"/>
<dbReference type="PROSITE" id="PS00086">
    <property type="entry name" value="CYTOCHROME_P450"/>
    <property type="match status" value="1"/>
</dbReference>